<protein>
    <recommendedName>
        <fullName evidence="3">YaiO family outer membrane protein</fullName>
    </recommendedName>
</protein>
<organism evidence="1 2">
    <name type="scientific">Sphingobacterium yanglingense</name>
    <dbReference type="NCBI Taxonomy" id="1437280"/>
    <lineage>
        <taxon>Bacteria</taxon>
        <taxon>Pseudomonadati</taxon>
        <taxon>Bacteroidota</taxon>
        <taxon>Sphingobacteriia</taxon>
        <taxon>Sphingobacteriales</taxon>
        <taxon>Sphingobacteriaceae</taxon>
        <taxon>Sphingobacterium</taxon>
    </lineage>
</organism>
<proteinExistence type="predicted"/>
<comment type="caution">
    <text evidence="1">The sequence shown here is derived from an EMBL/GenBank/DDBJ whole genome shotgun (WGS) entry which is preliminary data.</text>
</comment>
<evidence type="ECO:0000313" key="2">
    <source>
        <dbReference type="Proteomes" id="UP000295292"/>
    </source>
</evidence>
<name>A0A4R6WEM4_9SPHI</name>
<evidence type="ECO:0000313" key="1">
    <source>
        <dbReference type="EMBL" id="TDQ78252.1"/>
    </source>
</evidence>
<dbReference type="AlphaFoldDB" id="A0A4R6WEM4"/>
<sequence length="193" mass="22354">MTLKANGQKLSYTPDLLLGNRSYAYMHNVNYHFNSYLRINNLILFDTEYANDKENIFFIRNTLSYSVSKKISLNAAVGVKNPGKFFGLFAQYRTIGSDYSLSYSMGTTYQCTFTLEQSIAFEYTPNITERLDGYFHVLAIVNLEPGNYQRGLQQVRLGLKQQRLNYGLALNLDQWNNNEKQLYNTGIFIKHNF</sequence>
<dbReference type="EMBL" id="SNYV01000013">
    <property type="protein sequence ID" value="TDQ78252.1"/>
    <property type="molecule type" value="Genomic_DNA"/>
</dbReference>
<evidence type="ECO:0008006" key="3">
    <source>
        <dbReference type="Google" id="ProtNLM"/>
    </source>
</evidence>
<gene>
    <name evidence="1" type="ORF">CLV99_2232</name>
</gene>
<reference evidence="1 2" key="1">
    <citation type="submission" date="2019-03" db="EMBL/GenBank/DDBJ databases">
        <title>Genomic Encyclopedia of Archaeal and Bacterial Type Strains, Phase II (KMG-II): from individual species to whole genera.</title>
        <authorList>
            <person name="Goeker M."/>
        </authorList>
    </citation>
    <scope>NUCLEOTIDE SEQUENCE [LARGE SCALE GENOMIC DNA]</scope>
    <source>
        <strain evidence="1 2">DSM 28353</strain>
    </source>
</reference>
<dbReference type="Proteomes" id="UP000295292">
    <property type="component" value="Unassembled WGS sequence"/>
</dbReference>
<accession>A0A4R6WEM4</accession>
<keyword evidence="2" id="KW-1185">Reference proteome</keyword>